<dbReference type="AlphaFoldDB" id="A0ABD7TWF8"/>
<proteinExistence type="inferred from homology"/>
<keyword evidence="2" id="KW-0449">Lipoprotein</keyword>
<dbReference type="RefSeq" id="WP_262626466.1">
    <property type="nucleotide sequence ID" value="NZ_CP094809.1"/>
</dbReference>
<dbReference type="InterPro" id="IPR007595">
    <property type="entry name" value="Csa"/>
</dbReference>
<dbReference type="Pfam" id="PF04507">
    <property type="entry name" value="DUF576"/>
    <property type="match status" value="1"/>
</dbReference>
<evidence type="ECO:0000313" key="3">
    <source>
        <dbReference type="Proteomes" id="UP001065705"/>
    </source>
</evidence>
<protein>
    <submittedName>
        <fullName evidence="2">Tandem-type lipoprotein</fullName>
    </submittedName>
</protein>
<name>A0ABD7TWF8_9STAP</name>
<dbReference type="EMBL" id="CP094809">
    <property type="protein sequence ID" value="UXU57327.1"/>
    <property type="molecule type" value="Genomic_DNA"/>
</dbReference>
<dbReference type="PROSITE" id="PS51257">
    <property type="entry name" value="PROKAR_LIPOPROTEIN"/>
    <property type="match status" value="1"/>
</dbReference>
<organism evidence="2 3">
    <name type="scientific">Staphylococcus agnetis</name>
    <dbReference type="NCBI Taxonomy" id="985762"/>
    <lineage>
        <taxon>Bacteria</taxon>
        <taxon>Bacillati</taxon>
        <taxon>Bacillota</taxon>
        <taxon>Bacilli</taxon>
        <taxon>Bacillales</taxon>
        <taxon>Staphylococcaceae</taxon>
        <taxon>Staphylococcus</taxon>
    </lineage>
</organism>
<dbReference type="Proteomes" id="UP001065705">
    <property type="component" value="Chromosome"/>
</dbReference>
<reference evidence="2" key="1">
    <citation type="submission" date="2022-03" db="EMBL/GenBank/DDBJ databases">
        <title>Comparative Genomics of East African Camel-Associated Staphylococcaceae spp.: Diversity and Inheritance of Traits Involved in Host-Pathogen Interactions.</title>
        <authorList>
            <person name="Akarsu H."/>
            <person name="Liljander A."/>
            <person name="Younan M."/>
            <person name="Brodard I."/>
            <person name="Glucks I."/>
            <person name="Labroussaa F."/>
            <person name="Overesch G."/>
            <person name="Kuhnert P."/>
            <person name="Perreten V."/>
            <person name="Drexler J.F."/>
            <person name="Corman V.M."/>
            <person name="Falquet L."/>
            <person name="Jores J."/>
        </authorList>
    </citation>
    <scope>NUCLEOTIDE SEQUENCE</scope>
    <source>
        <strain evidence="2">IVB6197</strain>
    </source>
</reference>
<dbReference type="InterPro" id="IPR038641">
    <property type="entry name" value="Csa_sf"/>
</dbReference>
<accession>A0ABD7TWF8</accession>
<comment type="similarity">
    <text evidence="1">Belongs to the staphylococcal tandem lipoprotein family.</text>
</comment>
<evidence type="ECO:0000313" key="2">
    <source>
        <dbReference type="EMBL" id="UXU57327.1"/>
    </source>
</evidence>
<dbReference type="NCBIfam" id="TIGR01742">
    <property type="entry name" value="SA_tandem_lipo"/>
    <property type="match status" value="1"/>
</dbReference>
<dbReference type="Gene3D" id="2.50.20.40">
    <property type="match status" value="1"/>
</dbReference>
<gene>
    <name evidence="2" type="ORF">MUA95_00445</name>
</gene>
<evidence type="ECO:0000256" key="1">
    <source>
        <dbReference type="ARBA" id="ARBA00009715"/>
    </source>
</evidence>
<sequence length="269" mass="31254">MIHIKKLSLCIGLVVLTLIMGGCGLMNSENSKENINETSSEKKIKQSFNKSLKMYPIKNLEDFYDKEGFRDGEFDKNDKGTWNLYSSMAIKLNHDDNYTIKGMVLNINRNTRKAEGEYFVINKYEDKKGVIRDREKNYPVTLTDNKIIPKKPIEDEKIRREIEDFRFFVQYANFKDLDLYSSGDYEYNPNVPSYSAEYQLTNEDYNVKQLRKRYDIPTNKAPKLTLKGVGDFESSSVGYKNLEINFEDKNGKKIHFADSIDLKASEDGD</sequence>